<dbReference type="PANTHER" id="PTHR45626:SF11">
    <property type="entry name" value="FAMILY HELICASE, PUTATIVE (AFU_ORTHOLOGUE AFUA_5G06590)-RELATED"/>
    <property type="match status" value="1"/>
</dbReference>
<dbReference type="GO" id="GO:0016818">
    <property type="term" value="F:hydrolase activity, acting on acid anhydrides, in phosphorus-containing anhydrides"/>
    <property type="evidence" value="ECO:0007669"/>
    <property type="project" value="InterPro"/>
</dbReference>
<dbReference type="EMBL" id="CAJPDQ010000003">
    <property type="protein sequence ID" value="CAF9906956.1"/>
    <property type="molecule type" value="Genomic_DNA"/>
</dbReference>
<comment type="caution">
    <text evidence="16">The sequence shown here is derived from an EMBL/GenBank/DDBJ whole genome shotgun (WGS) entry which is preliminary data.</text>
</comment>
<feature type="compositionally biased region" description="Polar residues" evidence="12">
    <location>
        <begin position="494"/>
        <end position="504"/>
    </location>
</feature>
<dbReference type="Gene3D" id="3.30.70.2330">
    <property type="match status" value="1"/>
</dbReference>
<evidence type="ECO:0000256" key="4">
    <source>
        <dbReference type="ARBA" id="ARBA00022741"/>
    </source>
</evidence>
<dbReference type="GO" id="GO:0006281">
    <property type="term" value="P:DNA repair"/>
    <property type="evidence" value="ECO:0007669"/>
    <property type="project" value="TreeGrafter"/>
</dbReference>
<evidence type="ECO:0000256" key="1">
    <source>
        <dbReference type="ARBA" id="ARBA00004123"/>
    </source>
</evidence>
<feature type="domain" description="Helicase ATP-binding" evidence="14">
    <location>
        <begin position="1007"/>
        <end position="1188"/>
    </location>
</feature>
<dbReference type="InterPro" id="IPR014001">
    <property type="entry name" value="Helicase_ATP-bd"/>
</dbReference>
<gene>
    <name evidence="16" type="ORF">GOMPHAMPRED_004981</name>
</gene>
<proteinExistence type="inferred from homology"/>
<dbReference type="GO" id="GO:0004386">
    <property type="term" value="F:helicase activity"/>
    <property type="evidence" value="ECO:0007669"/>
    <property type="project" value="UniProtKB-KW"/>
</dbReference>
<evidence type="ECO:0000313" key="16">
    <source>
        <dbReference type="EMBL" id="CAF9906956.1"/>
    </source>
</evidence>
<reference evidence="16" key="1">
    <citation type="submission" date="2021-03" db="EMBL/GenBank/DDBJ databases">
        <authorList>
            <person name="Tagirdzhanova G."/>
        </authorList>
    </citation>
    <scope>NUCLEOTIDE SEQUENCE</scope>
</reference>
<dbReference type="InterPro" id="IPR000396">
    <property type="entry name" value="Pdiesterase2"/>
</dbReference>
<dbReference type="Gene3D" id="3.30.40.10">
    <property type="entry name" value="Zinc/RING finger domain, C3HC4 (zinc finger)"/>
    <property type="match status" value="1"/>
</dbReference>
<dbReference type="PANTHER" id="PTHR45626">
    <property type="entry name" value="TRANSCRIPTION TERMINATION FACTOR 2-RELATED"/>
    <property type="match status" value="1"/>
</dbReference>
<dbReference type="Gene3D" id="3.40.50.300">
    <property type="entry name" value="P-loop containing nucleotide triphosphate hydrolases"/>
    <property type="match status" value="1"/>
</dbReference>
<dbReference type="PROSITE" id="PS51192">
    <property type="entry name" value="HELICASE_ATP_BIND_1"/>
    <property type="match status" value="1"/>
</dbReference>
<keyword evidence="9" id="KW-0067">ATP-binding</keyword>
<dbReference type="OrthoDB" id="448448at2759"/>
<dbReference type="SMART" id="SM00487">
    <property type="entry name" value="DEXDc"/>
    <property type="match status" value="1"/>
</dbReference>
<dbReference type="SUPFAM" id="SSF56281">
    <property type="entry name" value="Metallo-hydrolase/oxidoreductase"/>
    <property type="match status" value="1"/>
</dbReference>
<feature type="region of interest" description="Disordered" evidence="12">
    <location>
        <begin position="693"/>
        <end position="722"/>
    </location>
</feature>
<dbReference type="Pfam" id="PF13639">
    <property type="entry name" value="zf-RING_2"/>
    <property type="match status" value="1"/>
</dbReference>
<feature type="domain" description="Helicase C-terminal" evidence="15">
    <location>
        <begin position="1433"/>
        <end position="1601"/>
    </location>
</feature>
<dbReference type="GO" id="GO:0006198">
    <property type="term" value="P:cAMP catabolic process"/>
    <property type="evidence" value="ECO:0007669"/>
    <property type="project" value="InterPro"/>
</dbReference>
<dbReference type="InterPro" id="IPR014905">
    <property type="entry name" value="HIRAN"/>
</dbReference>
<dbReference type="SMART" id="SM00910">
    <property type="entry name" value="HIRAN"/>
    <property type="match status" value="1"/>
</dbReference>
<evidence type="ECO:0000256" key="10">
    <source>
        <dbReference type="ARBA" id="ARBA00023242"/>
    </source>
</evidence>
<dbReference type="Pfam" id="PF00271">
    <property type="entry name" value="Helicase_C"/>
    <property type="match status" value="1"/>
</dbReference>
<comment type="similarity">
    <text evidence="2">Belongs to the SNF2/RAD54 helicase family.</text>
</comment>
<feature type="compositionally biased region" description="Polar residues" evidence="12">
    <location>
        <begin position="512"/>
        <end position="554"/>
    </location>
</feature>
<dbReference type="GO" id="GO:0003676">
    <property type="term" value="F:nucleic acid binding"/>
    <property type="evidence" value="ECO:0007669"/>
    <property type="project" value="InterPro"/>
</dbReference>
<dbReference type="InterPro" id="IPR036866">
    <property type="entry name" value="RibonucZ/Hydroxyglut_hydro"/>
</dbReference>
<dbReference type="GO" id="GO:0005524">
    <property type="term" value="F:ATP binding"/>
    <property type="evidence" value="ECO:0007669"/>
    <property type="project" value="UniProtKB-KW"/>
</dbReference>
<dbReference type="PRINTS" id="PR00388">
    <property type="entry name" value="PDIESTERASE2"/>
</dbReference>
<dbReference type="PROSITE" id="PS50089">
    <property type="entry name" value="ZF_RING_2"/>
    <property type="match status" value="1"/>
</dbReference>
<sequence>MGKLDSKTPNLTIETAKMASLSEDGPDKAFQIIILGGGGGPIEDDVTGLLVRSRGTQWARNSILAVDAGVHLSAIVQLIESHLPHAVRQDSIKETRSTAQAKVKSSYHRVTDSHQGYFSPVVTAQDTEMPTPSSIQDEEPKLVMTTGPFKDLLLPSDSAKANALYLLRHLISTYLITHPHLDHLSGFAINTAAFQFTTRPKKLAALPHTINAVKTHIFNDCIWPNLSDEEGGAGLVSFQRLTEGGNLSLGDGEGRGYVEVCDGLAVKGWSVSHGHCMRQHHHRGSISQDFSFSNTAERRGSRASLPMSPSYRRHSLPHNEFTHMPQSEACVTDSSAFFILDEHTRKEILVFGDVEPDSISLAPRTAKVWSDAAPKIAAGLLQAIFIECSYDDSQPDETLFGHLAPRHLIAELIALAEKVNECRAPLSGDKMLIDDTSRKRKRDSSSRLGPTFAKSSSHGRTHSPGTIHPQQSSSYHRRNRSSMSPHSRVRDSLNHSQTQHNMHNGSHHADSISPTQFAPSMDTSNNGHNSDHLSSTPMRFQAESTTDINPTSSGFAFKTHPNSPAARLAPAGGSKAVKSVSMALKGLNVIIIHVKDTMKDLQDGLPAHEVILEQLRKGAEEAELGVHIEVARKGDRLKSEKGIARSFFRNFMTPPLQQRAPNRVPQPPGMSFKRENSAKRSVADLIDLTGDDDDIPSFRKKKQPRTEIRRDSATPMPSMPGSFVIDDDDIGDELMYMGTQVRPDEGPRELYGIIPSKVVGLQYYRGMASMGEAVILEREPTNKYDANAIRVLNGFGTQIGHIPKVVAQKLARYMDENSLTVDARLSSDKGQYEVSIELRLFGPIDRERKAQLSARLKRDKIPTAQLDHMERQFEAQRKEEIARAAQVASTMYQGISVLGHGLGSSQSTYRKLEDIIAESGRQLNPREIGEYAEKFGMSEDDLEQLPKAENPRRLKTQLLPYQQQGLAWLQNRENPKLPTAGSGEAVQLWKLHKNNTYENIATRLRTHDAPKLASGGILADDMGLGKTIQVIGLILWDLEKSARDGACTTLVVAPLSLLSNWSNQIAQHVNPKKPLRVFTYHGANKKKANKPDDFEKYDVVLTTYGTIAAEFEIKSTQDQTEYVRKIGIFSNIWRRIILDEGHSIRNPNTRTAQSCRAIKAASRWCLTGTPIVNSLTDLCSILAFVGITGGLEQLGIFNSVLTNPVKQRNETAITLLQAVMAQFTLRRKKEFKFVNLKLPRITHTVLDVEFNKKERGIHDTFNATARSDLREWQENRQGDREERRIAQQAYRHLFEVLLRLRQTCNHWKLCGERATEMMELLANKQTVEFTPENVEALKDMMKLAVEGSEDCPICMDTITLAKHPVITTCGHIFCKDDILQVIQGQGKCPMCRHVLTMDNSIVELTAADYDKEDKLLTEKDENEEEPEGDDSSKVKALMELLLSKQDEDNPKIVLFSQWTSFLTLLEPHLREAGLKFTRLDGTMSVAKRDGALKVFDNDPECTIMLASLAVASVGLNLVVANTVILCDSWWAPSIEDQAVDRIYRLGQKRECSVFKLVVKDSIEQRVLAIQEEKRLLMRSAFNEGEDGAPMRRREDRIRDLERLLA</sequence>
<evidence type="ECO:0000256" key="6">
    <source>
        <dbReference type="ARBA" id="ARBA00022801"/>
    </source>
</evidence>
<evidence type="ECO:0000256" key="11">
    <source>
        <dbReference type="PROSITE-ProRule" id="PRU00175"/>
    </source>
</evidence>
<dbReference type="GO" id="GO:0008270">
    <property type="term" value="F:zinc ion binding"/>
    <property type="evidence" value="ECO:0007669"/>
    <property type="project" value="UniProtKB-KW"/>
</dbReference>
<evidence type="ECO:0000256" key="3">
    <source>
        <dbReference type="ARBA" id="ARBA00022723"/>
    </source>
</evidence>
<organism evidence="16 17">
    <name type="scientific">Gomphillus americanus</name>
    <dbReference type="NCBI Taxonomy" id="1940652"/>
    <lineage>
        <taxon>Eukaryota</taxon>
        <taxon>Fungi</taxon>
        <taxon>Dikarya</taxon>
        <taxon>Ascomycota</taxon>
        <taxon>Pezizomycotina</taxon>
        <taxon>Lecanoromycetes</taxon>
        <taxon>OSLEUM clade</taxon>
        <taxon>Ostropomycetidae</taxon>
        <taxon>Ostropales</taxon>
        <taxon>Graphidaceae</taxon>
        <taxon>Gomphilloideae</taxon>
        <taxon>Gomphillus</taxon>
    </lineage>
</organism>
<dbReference type="CDD" id="cd18793">
    <property type="entry name" value="SF2_C_SNF"/>
    <property type="match status" value="1"/>
</dbReference>
<dbReference type="Pfam" id="PF08797">
    <property type="entry name" value="HIRAN"/>
    <property type="match status" value="1"/>
</dbReference>
<dbReference type="InterPro" id="IPR027417">
    <property type="entry name" value="P-loop_NTPase"/>
</dbReference>
<evidence type="ECO:0000256" key="7">
    <source>
        <dbReference type="ARBA" id="ARBA00022806"/>
    </source>
</evidence>
<evidence type="ECO:0000256" key="12">
    <source>
        <dbReference type="SAM" id="MobiDB-lite"/>
    </source>
</evidence>
<keyword evidence="8" id="KW-0862">Zinc</keyword>
<keyword evidence="5 11" id="KW-0863">Zinc-finger</keyword>
<keyword evidence="10" id="KW-0539">Nucleus</keyword>
<dbReference type="InterPro" id="IPR050628">
    <property type="entry name" value="SNF2_RAD54_helicase_TF"/>
</dbReference>
<feature type="region of interest" description="Disordered" evidence="12">
    <location>
        <begin position="433"/>
        <end position="570"/>
    </location>
</feature>
<evidence type="ECO:0000259" key="15">
    <source>
        <dbReference type="PROSITE" id="PS51194"/>
    </source>
</evidence>
<dbReference type="InterPro" id="IPR001841">
    <property type="entry name" value="Znf_RING"/>
</dbReference>
<evidence type="ECO:0000256" key="2">
    <source>
        <dbReference type="ARBA" id="ARBA00007025"/>
    </source>
</evidence>
<name>A0A8H3EGU5_9LECA</name>
<evidence type="ECO:0000259" key="14">
    <source>
        <dbReference type="PROSITE" id="PS51192"/>
    </source>
</evidence>
<dbReference type="InterPro" id="IPR038718">
    <property type="entry name" value="SNF2-like_sf"/>
</dbReference>
<accession>A0A8H3EGU5</accession>
<feature type="domain" description="RING-type" evidence="13">
    <location>
        <begin position="1351"/>
        <end position="1392"/>
    </location>
</feature>
<evidence type="ECO:0000313" key="17">
    <source>
        <dbReference type="Proteomes" id="UP000664169"/>
    </source>
</evidence>
<dbReference type="SUPFAM" id="SSF52540">
    <property type="entry name" value="P-loop containing nucleoside triphosphate hydrolases"/>
    <property type="match status" value="2"/>
</dbReference>
<dbReference type="SMART" id="SM00490">
    <property type="entry name" value="HELICc"/>
    <property type="match status" value="1"/>
</dbReference>
<comment type="subcellular location">
    <subcellularLocation>
        <location evidence="1">Nucleus</location>
    </subcellularLocation>
</comment>
<dbReference type="GO" id="GO:0008094">
    <property type="term" value="F:ATP-dependent activity, acting on DNA"/>
    <property type="evidence" value="ECO:0007669"/>
    <property type="project" value="TreeGrafter"/>
</dbReference>
<dbReference type="SUPFAM" id="SSF57850">
    <property type="entry name" value="RING/U-box"/>
    <property type="match status" value="1"/>
</dbReference>
<dbReference type="InterPro" id="IPR000330">
    <property type="entry name" value="SNF2_N"/>
</dbReference>
<dbReference type="InterPro" id="IPR049730">
    <property type="entry name" value="SNF2/RAD54-like_C"/>
</dbReference>
<dbReference type="Gene3D" id="3.40.50.10810">
    <property type="entry name" value="Tandem AAA-ATPase domain"/>
    <property type="match status" value="1"/>
</dbReference>
<dbReference type="InterPro" id="IPR001650">
    <property type="entry name" value="Helicase_C-like"/>
</dbReference>
<dbReference type="InterPro" id="IPR013083">
    <property type="entry name" value="Znf_RING/FYVE/PHD"/>
</dbReference>
<dbReference type="SMART" id="SM00184">
    <property type="entry name" value="RING"/>
    <property type="match status" value="1"/>
</dbReference>
<evidence type="ECO:0000256" key="8">
    <source>
        <dbReference type="ARBA" id="ARBA00022833"/>
    </source>
</evidence>
<evidence type="ECO:0000256" key="5">
    <source>
        <dbReference type="ARBA" id="ARBA00022771"/>
    </source>
</evidence>
<keyword evidence="3" id="KW-0479">Metal-binding</keyword>
<protein>
    <submittedName>
        <fullName evidence="16">Uncharacterized protein</fullName>
    </submittedName>
</protein>
<keyword evidence="17" id="KW-1185">Reference proteome</keyword>
<dbReference type="Pfam" id="PF00176">
    <property type="entry name" value="SNF2-rel_dom"/>
    <property type="match status" value="1"/>
</dbReference>
<dbReference type="Pfam" id="PF02112">
    <property type="entry name" value="PDEase_II"/>
    <property type="match status" value="2"/>
</dbReference>
<keyword evidence="4" id="KW-0547">Nucleotide-binding</keyword>
<evidence type="ECO:0000259" key="13">
    <source>
        <dbReference type="PROSITE" id="PS50089"/>
    </source>
</evidence>
<dbReference type="CDD" id="cd18008">
    <property type="entry name" value="DEXDc_SHPRH-like"/>
    <property type="match status" value="1"/>
</dbReference>
<dbReference type="Proteomes" id="UP000664169">
    <property type="component" value="Unassembled WGS sequence"/>
</dbReference>
<evidence type="ECO:0000256" key="9">
    <source>
        <dbReference type="ARBA" id="ARBA00022840"/>
    </source>
</evidence>
<dbReference type="GO" id="GO:0004115">
    <property type="term" value="F:3',5'-cyclic-AMP phosphodiesterase activity"/>
    <property type="evidence" value="ECO:0007669"/>
    <property type="project" value="InterPro"/>
</dbReference>
<dbReference type="PROSITE" id="PS51194">
    <property type="entry name" value="HELICASE_CTER"/>
    <property type="match status" value="1"/>
</dbReference>
<keyword evidence="7" id="KW-0347">Helicase</keyword>
<dbReference type="CDD" id="cd07735">
    <property type="entry name" value="class_II_PDE_MBL-fold"/>
    <property type="match status" value="1"/>
</dbReference>
<feature type="region of interest" description="Disordered" evidence="12">
    <location>
        <begin position="656"/>
        <end position="676"/>
    </location>
</feature>
<dbReference type="GO" id="GO:0005634">
    <property type="term" value="C:nucleus"/>
    <property type="evidence" value="ECO:0007669"/>
    <property type="project" value="UniProtKB-SubCell"/>
</dbReference>
<keyword evidence="6" id="KW-0378">Hydrolase</keyword>